<dbReference type="AlphaFoldDB" id="A0A1X7FVG3"/>
<sequence length="73" mass="8233">MSPRSSHANFLLYFQKMLLNAEYKSERNPGNRKVGIAFPAVCKRRLLKGPPLVGPEIPALIVRGTTERKSKPR</sequence>
<proteinExistence type="predicted"/>
<gene>
    <name evidence="1" type="ORF">SAMN02982989_0941</name>
</gene>
<evidence type="ECO:0000313" key="1">
    <source>
        <dbReference type="EMBL" id="SMF59397.1"/>
    </source>
</evidence>
<keyword evidence="2" id="KW-1185">Reference proteome</keyword>
<protein>
    <submittedName>
        <fullName evidence="1">Uncharacterized protein</fullName>
    </submittedName>
</protein>
<organism evidence="1 2">
    <name type="scientific">Xaviernesmea oryzae</name>
    <dbReference type="NCBI Taxonomy" id="464029"/>
    <lineage>
        <taxon>Bacteria</taxon>
        <taxon>Pseudomonadati</taxon>
        <taxon>Pseudomonadota</taxon>
        <taxon>Alphaproteobacteria</taxon>
        <taxon>Hyphomicrobiales</taxon>
        <taxon>Rhizobiaceae</taxon>
        <taxon>Rhizobium/Agrobacterium group</taxon>
        <taxon>Xaviernesmea</taxon>
    </lineage>
</organism>
<accession>A0A1X7FVG3</accession>
<dbReference type="Proteomes" id="UP000192903">
    <property type="component" value="Unassembled WGS sequence"/>
</dbReference>
<name>A0A1X7FVG3_9HYPH</name>
<dbReference type="EMBL" id="FXAF01000008">
    <property type="protein sequence ID" value="SMF59397.1"/>
    <property type="molecule type" value="Genomic_DNA"/>
</dbReference>
<evidence type="ECO:0000313" key="2">
    <source>
        <dbReference type="Proteomes" id="UP000192903"/>
    </source>
</evidence>
<reference evidence="2" key="1">
    <citation type="submission" date="2017-04" db="EMBL/GenBank/DDBJ databases">
        <authorList>
            <person name="Varghese N."/>
            <person name="Submissions S."/>
        </authorList>
    </citation>
    <scope>NUCLEOTIDE SEQUENCE [LARGE SCALE GENOMIC DNA]</scope>
    <source>
        <strain evidence="2">B4P</strain>
    </source>
</reference>